<name>A0A832ZZS9_9EURY</name>
<evidence type="ECO:0000256" key="1">
    <source>
        <dbReference type="ARBA" id="ARBA00006315"/>
    </source>
</evidence>
<dbReference type="HAMAP" id="MF_00055">
    <property type="entry name" value="MEMO1"/>
    <property type="match status" value="1"/>
</dbReference>
<dbReference type="EMBL" id="DQVW01000093">
    <property type="protein sequence ID" value="HIQ32800.1"/>
    <property type="molecule type" value="Genomic_DNA"/>
</dbReference>
<comment type="similarity">
    <text evidence="1 2">Belongs to the MEMO1 family.</text>
</comment>
<proteinExistence type="inferred from homology"/>
<protein>
    <recommendedName>
        <fullName evidence="2">MEMO1 family protein EYH55_04915</fullName>
    </recommendedName>
</protein>
<comment type="caution">
    <text evidence="3">The sequence shown here is derived from an EMBL/GenBank/DDBJ whole genome shotgun (WGS) entry which is preliminary data.</text>
</comment>
<gene>
    <name evidence="3" type="primary">amrB</name>
    <name evidence="3" type="ORF">EYH55_04915</name>
</gene>
<evidence type="ECO:0000313" key="4">
    <source>
        <dbReference type="Proteomes" id="UP000623215"/>
    </source>
</evidence>
<evidence type="ECO:0000313" key="3">
    <source>
        <dbReference type="EMBL" id="HIQ32800.1"/>
    </source>
</evidence>
<evidence type="ECO:0000256" key="2">
    <source>
        <dbReference type="HAMAP-Rule" id="MF_00055"/>
    </source>
</evidence>
<dbReference type="AlphaFoldDB" id="A0A832ZZS9"/>
<dbReference type="SUPFAM" id="SSF53213">
    <property type="entry name" value="LigB-like"/>
    <property type="match status" value="1"/>
</dbReference>
<dbReference type="NCBIfam" id="TIGR04336">
    <property type="entry name" value="AmmeMemoSam_B"/>
    <property type="match status" value="1"/>
</dbReference>
<dbReference type="Pfam" id="PF01875">
    <property type="entry name" value="Memo"/>
    <property type="match status" value="1"/>
</dbReference>
<reference evidence="3" key="1">
    <citation type="journal article" date="2020" name="ISME J.">
        <title>Gammaproteobacteria mediating utilization of methyl-, sulfur- and petroleum organic compounds in deep ocean hydrothermal plumes.</title>
        <authorList>
            <person name="Zhou Z."/>
            <person name="Liu Y."/>
            <person name="Pan J."/>
            <person name="Cron B.R."/>
            <person name="Toner B.M."/>
            <person name="Anantharaman K."/>
            <person name="Breier J.A."/>
            <person name="Dick G.J."/>
            <person name="Li M."/>
        </authorList>
    </citation>
    <scope>NUCLEOTIDE SEQUENCE</scope>
    <source>
        <strain evidence="3">SZUA-1534</strain>
    </source>
</reference>
<dbReference type="Gene3D" id="3.40.830.10">
    <property type="entry name" value="LigB-like"/>
    <property type="match status" value="1"/>
</dbReference>
<dbReference type="NCBIfam" id="NF001987">
    <property type="entry name" value="PRK00782.1"/>
    <property type="match status" value="1"/>
</dbReference>
<dbReference type="Proteomes" id="UP000623215">
    <property type="component" value="Unassembled WGS sequence"/>
</dbReference>
<dbReference type="PANTHER" id="PTHR11060:SF0">
    <property type="entry name" value="PROTEIN MEMO1"/>
    <property type="match status" value="1"/>
</dbReference>
<sequence>MTVRYPAVAGMFYPSDPHELIETIEYCYLHELGPGSLPTGGIFRKPVGLVCPHAGYMYSGPVAAHSYKALSSRVDGEVTAVILGPNHTGLGSGVSTMKGIWRTPLGDMETDDLFVDRLWRECDLIDLDETAHLREHSIEVQLPFLQHLSMLHPVNFKLVPICMMMQDYETAIEVGHAIAEVAKDLDRRVVVVASTDFTHYEPQDIAAKKDALAIRAILDMDERELYITVVNNNITMCGYGPTMAMIRAMKELGARDAKLLAYSTSGDITKDYSSVVGYASLIVE</sequence>
<dbReference type="InterPro" id="IPR002737">
    <property type="entry name" value="MEMO1_fam"/>
</dbReference>
<accession>A0A832ZZS9</accession>
<dbReference type="PANTHER" id="PTHR11060">
    <property type="entry name" value="PROTEIN MEMO1"/>
    <property type="match status" value="1"/>
</dbReference>
<organism evidence="3 4">
    <name type="scientific">Methanothermococcus okinawensis</name>
    <dbReference type="NCBI Taxonomy" id="155863"/>
    <lineage>
        <taxon>Archaea</taxon>
        <taxon>Methanobacteriati</taxon>
        <taxon>Methanobacteriota</taxon>
        <taxon>Methanomada group</taxon>
        <taxon>Methanococci</taxon>
        <taxon>Methanococcales</taxon>
        <taxon>Methanococcaceae</taxon>
        <taxon>Methanothermococcus</taxon>
    </lineage>
</organism>
<dbReference type="CDD" id="cd07361">
    <property type="entry name" value="MEMO_like"/>
    <property type="match status" value="1"/>
</dbReference>